<feature type="compositionally biased region" description="Polar residues" evidence="5">
    <location>
        <begin position="868"/>
        <end position="877"/>
    </location>
</feature>
<keyword evidence="2" id="KW-0288">FMN</keyword>
<dbReference type="VEuPathDB" id="FungiDB:ACJ73_01254"/>
<keyword evidence="4" id="KW-0479">Metal-binding</keyword>
<dbReference type="InterPro" id="IPR001610">
    <property type="entry name" value="PAC"/>
</dbReference>
<evidence type="ECO:0000256" key="3">
    <source>
        <dbReference type="ARBA" id="ARBA00022991"/>
    </source>
</evidence>
<dbReference type="SUPFAM" id="SSF57716">
    <property type="entry name" value="Glucocorticoid receptor-like (DNA-binding domain)"/>
    <property type="match status" value="1"/>
</dbReference>
<dbReference type="CDD" id="cd00202">
    <property type="entry name" value="ZnF_GATA"/>
    <property type="match status" value="1"/>
</dbReference>
<protein>
    <recommendedName>
        <fullName evidence="10">White collar 1 protein</fullName>
    </recommendedName>
</protein>
<organism evidence="8 9">
    <name type="scientific">Blastomyces percursus</name>
    <dbReference type="NCBI Taxonomy" id="1658174"/>
    <lineage>
        <taxon>Eukaryota</taxon>
        <taxon>Fungi</taxon>
        <taxon>Dikarya</taxon>
        <taxon>Ascomycota</taxon>
        <taxon>Pezizomycotina</taxon>
        <taxon>Eurotiomycetes</taxon>
        <taxon>Eurotiomycetidae</taxon>
        <taxon>Onygenales</taxon>
        <taxon>Ajellomycetaceae</taxon>
        <taxon>Blastomyces</taxon>
    </lineage>
</organism>
<dbReference type="PANTHER" id="PTHR47429:SF7">
    <property type="entry name" value="GATA-FACTOR"/>
    <property type="match status" value="1"/>
</dbReference>
<dbReference type="CDD" id="cd00130">
    <property type="entry name" value="PAS"/>
    <property type="match status" value="3"/>
</dbReference>
<keyword evidence="4" id="KW-0863">Zinc-finger</keyword>
<feature type="compositionally biased region" description="Basic and acidic residues" evidence="5">
    <location>
        <begin position="265"/>
        <end position="274"/>
    </location>
</feature>
<evidence type="ECO:0000256" key="4">
    <source>
        <dbReference type="PROSITE-ProRule" id="PRU00094"/>
    </source>
</evidence>
<evidence type="ECO:0000259" key="7">
    <source>
        <dbReference type="PROSITE" id="PS50114"/>
    </source>
</evidence>
<dbReference type="PANTHER" id="PTHR47429">
    <property type="entry name" value="PROTEIN TWIN LOV 1"/>
    <property type="match status" value="1"/>
</dbReference>
<dbReference type="PROSITE" id="PS00344">
    <property type="entry name" value="GATA_ZN_FINGER_1"/>
    <property type="match status" value="1"/>
</dbReference>
<dbReference type="GO" id="GO:0008270">
    <property type="term" value="F:zinc ion binding"/>
    <property type="evidence" value="ECO:0007669"/>
    <property type="project" value="UniProtKB-KW"/>
</dbReference>
<dbReference type="Pfam" id="PF13426">
    <property type="entry name" value="PAS_9"/>
    <property type="match status" value="1"/>
</dbReference>
<keyword evidence="4" id="KW-0862">Zinc</keyword>
<dbReference type="InterPro" id="IPR000014">
    <property type="entry name" value="PAS"/>
</dbReference>
<sequence length="1048" mass="117587">MSSAYASTQLPYELPRTRAGAMDQSEGSQPSYDHSEKHVNCSKQYTDNSLSGLHSNAVDLTRNWNLERVQSVEEGDAIETKSQGLHRENRENSIQSLNYGMPPNATLEIAASSPLKCGEFARPVQPECFQASAGDSATHLDTSHAPTHILGGFQVNGELQFYSASSTFYPLANAVSTTSGITLSSEDPSNYFGYPDAAPPFSGPSSSRFLGLSSLATGGFLAITPSHYHMGDSKSLTETFQQRELRRSRNLPQNQPPYRSQRLLQPDHSKDRKNPQPQTYYPYEQSRRVLQSSNGFRALEPMKHLDIVPHQDSVWMSRPNIRNDFNDPGKGLVSDLKLCPDIAFNIEDQDGFNILPAPLLENVTYQYSTNNAAREQSVIDTLNYIAARPNPEINLGPIDMSCAFVICRITAGDCPIMYISDAFSRLTGYSAEESIGRDCRFLQEPTGIIKPASRSRSVDDRTIRRLRLKITARSEVQECLVNYRKGGQPFLNLLSVVPIRWFSDEYNFCVGFQLDLLDSPQAVTGKNCDGSYIVNYRRWELSPNIYHLGGMTSSQNKYLPFKCQNHSNTTTDKTNGQSLLPLGTSLGKAILGNSEFLFHIISTTGVFIYITPSTSAILEYESKELNGLTLSSICHPSDVVTVIRELRNGEPGSVVNLLFRIRRKKSGYTWFESLGSVYIESTRNQKHIALLGKLRVVFSMSRDELIKNGGINDGEIWAKISHSGILLFISSSGSAFLDRRSEDLVGETVQNLLSGDSQEEFENALGIARSGKRVTCKHELQHRRGHLIQAQSTIYPGETPCGTSKPTFLILQIRLLKLGRPIFGFQANAATTRTRKRGNSNTTMRPSIASDSYTRPSPDLTGHHHGNRNSMTSQSSSIYASQHKTMCPYVKYEPTNIATHNRHVTGHPILCSPWEHETAEKEIKESCHIFEELNPTRATNWHTELDHLKRRNRLLVEELHYLTTLKRRRKRKRDVEVPEKDCSQCHTKTTPEWRRGPSGNRDLCNSCGLRWAKQNGRITTIPQKSSCEEQNSTRRRKLSSESSPQHNF</sequence>
<dbReference type="InterPro" id="IPR000679">
    <property type="entry name" value="Znf_GATA"/>
</dbReference>
<keyword evidence="3" id="KW-0157">Chromophore</keyword>
<dbReference type="Gene3D" id="3.30.450.20">
    <property type="entry name" value="PAS domain"/>
    <property type="match status" value="2"/>
</dbReference>
<evidence type="ECO:0000256" key="2">
    <source>
        <dbReference type="ARBA" id="ARBA00022643"/>
    </source>
</evidence>
<dbReference type="PROSITE" id="PS50112">
    <property type="entry name" value="PAS"/>
    <property type="match status" value="1"/>
</dbReference>
<dbReference type="SUPFAM" id="SSF55785">
    <property type="entry name" value="PYP-like sensor domain (PAS domain)"/>
    <property type="match status" value="3"/>
</dbReference>
<keyword evidence="9" id="KW-1185">Reference proteome</keyword>
<feature type="region of interest" description="Disordered" evidence="5">
    <location>
        <begin position="237"/>
        <end position="286"/>
    </location>
</feature>
<feature type="region of interest" description="Disordered" evidence="5">
    <location>
        <begin position="1"/>
        <end position="39"/>
    </location>
</feature>
<dbReference type="InterPro" id="IPR013088">
    <property type="entry name" value="Znf_NHR/GATA"/>
</dbReference>
<feature type="region of interest" description="Disordered" evidence="5">
    <location>
        <begin position="829"/>
        <end position="877"/>
    </location>
</feature>
<feature type="compositionally biased region" description="Polar residues" evidence="5">
    <location>
        <begin position="839"/>
        <end position="855"/>
    </location>
</feature>
<dbReference type="SMART" id="SM00401">
    <property type="entry name" value="ZnF_GATA"/>
    <property type="match status" value="1"/>
</dbReference>
<dbReference type="GO" id="GO:0005634">
    <property type="term" value="C:nucleus"/>
    <property type="evidence" value="ECO:0007669"/>
    <property type="project" value="TreeGrafter"/>
</dbReference>
<reference evidence="8 9" key="1">
    <citation type="submission" date="2015-08" db="EMBL/GenBank/DDBJ databases">
        <title>Emmonsia species relationships and genome sequence.</title>
        <authorList>
            <person name="Cuomo C.A."/>
            <person name="Schwartz I.S."/>
            <person name="Kenyon C."/>
            <person name="De Hoog G.S."/>
            <person name="Govender N.P."/>
            <person name="Botha A."/>
            <person name="Moreno L."/>
            <person name="De Vries M."/>
            <person name="Munoz J.F."/>
            <person name="Stielow J.B."/>
        </authorList>
    </citation>
    <scope>NUCLEOTIDE SEQUENCE [LARGE SCALE GENOMIC DNA]</scope>
    <source>
        <strain evidence="8 9">EI222</strain>
    </source>
</reference>
<gene>
    <name evidence="8" type="ORF">ACJ73_01254</name>
</gene>
<dbReference type="InterPro" id="IPR013655">
    <property type="entry name" value="PAS_fold_3"/>
</dbReference>
<dbReference type="Pfam" id="PF08447">
    <property type="entry name" value="PAS_3"/>
    <property type="match status" value="1"/>
</dbReference>
<dbReference type="OrthoDB" id="447251at2759"/>
<dbReference type="GO" id="GO:0043565">
    <property type="term" value="F:sequence-specific DNA binding"/>
    <property type="evidence" value="ECO:0007669"/>
    <property type="project" value="InterPro"/>
</dbReference>
<comment type="caution">
    <text evidence="8">The sequence shown here is derived from an EMBL/GenBank/DDBJ whole genome shotgun (WGS) entry which is preliminary data.</text>
</comment>
<evidence type="ECO:0000313" key="9">
    <source>
        <dbReference type="Proteomes" id="UP000242791"/>
    </source>
</evidence>
<dbReference type="InterPro" id="IPR035965">
    <property type="entry name" value="PAS-like_dom_sf"/>
</dbReference>
<evidence type="ECO:0000259" key="6">
    <source>
        <dbReference type="PROSITE" id="PS50112"/>
    </source>
</evidence>
<evidence type="ECO:0000256" key="5">
    <source>
        <dbReference type="SAM" id="MobiDB-lite"/>
    </source>
</evidence>
<feature type="compositionally biased region" description="Polar residues" evidence="5">
    <location>
        <begin position="1"/>
        <end position="10"/>
    </location>
</feature>
<name>A0A1J9R4R2_9EURO</name>
<evidence type="ECO:0008006" key="10">
    <source>
        <dbReference type="Google" id="ProtNLM"/>
    </source>
</evidence>
<dbReference type="AlphaFoldDB" id="A0A1J9R4R2"/>
<evidence type="ECO:0000256" key="1">
    <source>
        <dbReference type="ARBA" id="ARBA00022630"/>
    </source>
</evidence>
<proteinExistence type="predicted"/>
<dbReference type="GO" id="GO:0006355">
    <property type="term" value="P:regulation of DNA-templated transcription"/>
    <property type="evidence" value="ECO:0007669"/>
    <property type="project" value="InterPro"/>
</dbReference>
<evidence type="ECO:0000313" key="8">
    <source>
        <dbReference type="EMBL" id="OJD27355.1"/>
    </source>
</evidence>
<dbReference type="Gene3D" id="3.30.50.10">
    <property type="entry name" value="Erythroid Transcription Factor GATA-1, subunit A"/>
    <property type="match status" value="1"/>
</dbReference>
<keyword evidence="1" id="KW-0285">Flavoprotein</keyword>
<dbReference type="SMART" id="SM00086">
    <property type="entry name" value="PAC"/>
    <property type="match status" value="1"/>
</dbReference>
<dbReference type="STRING" id="1658174.A0A1J9R4R2"/>
<dbReference type="Proteomes" id="UP000242791">
    <property type="component" value="Unassembled WGS sequence"/>
</dbReference>
<feature type="domain" description="GATA-type" evidence="7">
    <location>
        <begin position="976"/>
        <end position="1009"/>
    </location>
</feature>
<dbReference type="PROSITE" id="PS50114">
    <property type="entry name" value="GATA_ZN_FINGER_2"/>
    <property type="match status" value="1"/>
</dbReference>
<dbReference type="EMBL" id="LGTZ01000109">
    <property type="protein sequence ID" value="OJD27355.1"/>
    <property type="molecule type" value="Genomic_DNA"/>
</dbReference>
<accession>A0A1J9R4R2</accession>
<feature type="domain" description="PAS" evidence="6">
    <location>
        <begin position="416"/>
        <end position="437"/>
    </location>
</feature>
<feature type="region of interest" description="Disordered" evidence="5">
    <location>
        <begin position="1023"/>
        <end position="1048"/>
    </location>
</feature>
<dbReference type="Pfam" id="PF00320">
    <property type="entry name" value="GATA"/>
    <property type="match status" value="1"/>
</dbReference>
<dbReference type="SMART" id="SM00091">
    <property type="entry name" value="PAS"/>
    <property type="match status" value="3"/>
</dbReference>